<gene>
    <name evidence="2" type="ORF">G2W53_041294</name>
</gene>
<sequence length="61" mass="6664">MNNTTNGSRNIESKVSTAKQVASSATSTAHPQMQEQESPCPYLVGSIRRGRRDQTGEEDEP</sequence>
<comment type="caution">
    <text evidence="2">The sequence shown here is derived from an EMBL/GenBank/DDBJ whole genome shotgun (WGS) entry which is preliminary data.</text>
</comment>
<proteinExistence type="predicted"/>
<organism evidence="2 3">
    <name type="scientific">Senna tora</name>
    <dbReference type="NCBI Taxonomy" id="362788"/>
    <lineage>
        <taxon>Eukaryota</taxon>
        <taxon>Viridiplantae</taxon>
        <taxon>Streptophyta</taxon>
        <taxon>Embryophyta</taxon>
        <taxon>Tracheophyta</taxon>
        <taxon>Spermatophyta</taxon>
        <taxon>Magnoliopsida</taxon>
        <taxon>eudicotyledons</taxon>
        <taxon>Gunneridae</taxon>
        <taxon>Pentapetalae</taxon>
        <taxon>rosids</taxon>
        <taxon>fabids</taxon>
        <taxon>Fabales</taxon>
        <taxon>Fabaceae</taxon>
        <taxon>Caesalpinioideae</taxon>
        <taxon>Cassia clade</taxon>
        <taxon>Senna</taxon>
    </lineage>
</organism>
<dbReference type="AlphaFoldDB" id="A0A834SH56"/>
<accession>A0A834SH56</accession>
<feature type="region of interest" description="Disordered" evidence="1">
    <location>
        <begin position="1"/>
        <end position="61"/>
    </location>
</feature>
<feature type="compositionally biased region" description="Polar residues" evidence="1">
    <location>
        <begin position="1"/>
        <end position="37"/>
    </location>
</feature>
<name>A0A834SH56_9FABA</name>
<dbReference type="Proteomes" id="UP000634136">
    <property type="component" value="Unassembled WGS sequence"/>
</dbReference>
<keyword evidence="3" id="KW-1185">Reference proteome</keyword>
<evidence type="ECO:0000313" key="2">
    <source>
        <dbReference type="EMBL" id="KAF7802183.1"/>
    </source>
</evidence>
<evidence type="ECO:0000256" key="1">
    <source>
        <dbReference type="SAM" id="MobiDB-lite"/>
    </source>
</evidence>
<dbReference type="EMBL" id="JAAIUW010000013">
    <property type="protein sequence ID" value="KAF7802183.1"/>
    <property type="molecule type" value="Genomic_DNA"/>
</dbReference>
<protein>
    <submittedName>
        <fullName evidence="2">Uncharacterized protein</fullName>
    </submittedName>
</protein>
<evidence type="ECO:0000313" key="3">
    <source>
        <dbReference type="Proteomes" id="UP000634136"/>
    </source>
</evidence>
<reference evidence="2" key="1">
    <citation type="submission" date="2020-09" db="EMBL/GenBank/DDBJ databases">
        <title>Genome-Enabled Discovery of Anthraquinone Biosynthesis in Senna tora.</title>
        <authorList>
            <person name="Kang S.-H."/>
            <person name="Pandey R.P."/>
            <person name="Lee C.-M."/>
            <person name="Sim J.-S."/>
            <person name="Jeong J.-T."/>
            <person name="Choi B.-S."/>
            <person name="Jung M."/>
            <person name="Ginzburg D."/>
            <person name="Zhao K."/>
            <person name="Won S.Y."/>
            <person name="Oh T.-J."/>
            <person name="Yu Y."/>
            <person name="Kim N.-H."/>
            <person name="Lee O.R."/>
            <person name="Lee T.-H."/>
            <person name="Bashyal P."/>
            <person name="Kim T.-S."/>
            <person name="Lee W.-H."/>
            <person name="Kawkins C."/>
            <person name="Kim C.-K."/>
            <person name="Kim J.S."/>
            <person name="Ahn B.O."/>
            <person name="Rhee S.Y."/>
            <person name="Sohng J.K."/>
        </authorList>
    </citation>
    <scope>NUCLEOTIDE SEQUENCE</scope>
    <source>
        <tissue evidence="2">Leaf</tissue>
    </source>
</reference>